<gene>
    <name evidence="1" type="ORF">TUM18999_46800</name>
</gene>
<dbReference type="RefSeq" id="WP_173176232.1">
    <property type="nucleotide sequence ID" value="NZ_AP023189.1"/>
</dbReference>
<name>A0A6J4EAX8_9PSED</name>
<evidence type="ECO:0000313" key="2">
    <source>
        <dbReference type="Proteomes" id="UP000509383"/>
    </source>
</evidence>
<organism evidence="1 2">
    <name type="scientific">Pseudomonas tohonis</name>
    <dbReference type="NCBI Taxonomy" id="2725477"/>
    <lineage>
        <taxon>Bacteria</taxon>
        <taxon>Pseudomonadati</taxon>
        <taxon>Pseudomonadota</taxon>
        <taxon>Gammaproteobacteria</taxon>
        <taxon>Pseudomonadales</taxon>
        <taxon>Pseudomonadaceae</taxon>
        <taxon>Pseudomonas</taxon>
    </lineage>
</organism>
<dbReference type="Proteomes" id="UP000509383">
    <property type="component" value="Chromosome"/>
</dbReference>
<reference evidence="1 2" key="1">
    <citation type="submission" date="2020-05" db="EMBL/GenBank/DDBJ databases">
        <title>Characterization of novel class B3 metallo-beta-lactamase from novel Pseudomonas species.</title>
        <authorList>
            <person name="Yamada K."/>
            <person name="Aoki K."/>
            <person name="Ishii Y."/>
        </authorList>
    </citation>
    <scope>NUCLEOTIDE SEQUENCE [LARGE SCALE GENOMIC DNA]</scope>
    <source>
        <strain evidence="1 2">TUM18999</strain>
    </source>
</reference>
<protein>
    <submittedName>
        <fullName evidence="1">Uncharacterized protein</fullName>
    </submittedName>
</protein>
<evidence type="ECO:0000313" key="1">
    <source>
        <dbReference type="EMBL" id="BCG26489.1"/>
    </source>
</evidence>
<dbReference type="AlphaFoldDB" id="A0A6J4EAX8"/>
<proteinExistence type="predicted"/>
<dbReference type="KEGG" id="ptw:TUM18999_46800"/>
<dbReference type="EMBL" id="AP023189">
    <property type="protein sequence ID" value="BCG26489.1"/>
    <property type="molecule type" value="Genomic_DNA"/>
</dbReference>
<accession>A0A6J4EAX8</accession>
<sequence>MIELGKLAKDKVTGFQGVITGRAQYLTGCNQYVLVPPVKEGGSFQHGEWFDEGRLEVVGEGISVAEVAGPTAGGPQRDAPRR</sequence>